<evidence type="ECO:0000313" key="6">
    <source>
        <dbReference type="Proteomes" id="UP001222434"/>
    </source>
</evidence>
<dbReference type="InterPro" id="IPR039418">
    <property type="entry name" value="LexA-like"/>
</dbReference>
<dbReference type="Proteomes" id="UP001222434">
    <property type="component" value="Unassembled WGS sequence"/>
</dbReference>
<dbReference type="SMART" id="SM00530">
    <property type="entry name" value="HTH_XRE"/>
    <property type="match status" value="1"/>
</dbReference>
<dbReference type="Gene3D" id="2.10.109.10">
    <property type="entry name" value="Umud Fragment, subunit A"/>
    <property type="match status" value="1"/>
</dbReference>
<keyword evidence="3" id="KW-0804">Transcription</keyword>
<dbReference type="SUPFAM" id="SSF47413">
    <property type="entry name" value="lambda repressor-like DNA-binding domains"/>
    <property type="match status" value="1"/>
</dbReference>
<organism evidence="5 6">
    <name type="scientific">Xenorhabdus bovienii</name>
    <name type="common">Xenorhabdus nematophila subsp. bovienii</name>
    <dbReference type="NCBI Taxonomy" id="40576"/>
    <lineage>
        <taxon>Bacteria</taxon>
        <taxon>Pseudomonadati</taxon>
        <taxon>Pseudomonadota</taxon>
        <taxon>Gammaproteobacteria</taxon>
        <taxon>Enterobacterales</taxon>
        <taxon>Morganellaceae</taxon>
        <taxon>Xenorhabdus</taxon>
    </lineage>
</organism>
<dbReference type="Gene3D" id="1.10.260.40">
    <property type="entry name" value="lambda repressor-like DNA-binding domains"/>
    <property type="match status" value="1"/>
</dbReference>
<dbReference type="CDD" id="cd00093">
    <property type="entry name" value="HTH_XRE"/>
    <property type="match status" value="1"/>
</dbReference>
<feature type="domain" description="HTH cro/C1-type" evidence="4">
    <location>
        <begin position="7"/>
        <end position="61"/>
    </location>
</feature>
<evidence type="ECO:0000259" key="4">
    <source>
        <dbReference type="PROSITE" id="PS50943"/>
    </source>
</evidence>
<keyword evidence="1" id="KW-0805">Transcription regulation</keyword>
<dbReference type="InterPro" id="IPR001387">
    <property type="entry name" value="Cro/C1-type_HTH"/>
</dbReference>
<dbReference type="InterPro" id="IPR015927">
    <property type="entry name" value="Peptidase_S24_S26A/B/C"/>
</dbReference>
<sequence length="224" mass="25233">MKIGSRIRKLRKAKKMTILELANAINSDVGNISRLERDKQGYTDSTISKIAEALGVKMADLFIEGDENDVLISANPSRKRKYFKVQSLNVEASAGYGISTGEFVETIGSIEYTTEEARLIFGNRHEDFVKVIAVKGDSMSGTIESGDQIFVDIAVHQFDGDGIYVFSFGRAIHVKRLQIQKNRLAVLSDNPNYETWYIEENEEPQLYIQGKVIVSHSHVYRRHG</sequence>
<keyword evidence="2" id="KW-0238">DNA-binding</keyword>
<comment type="caution">
    <text evidence="5">The sequence shown here is derived from an EMBL/GenBank/DDBJ whole genome shotgun (WGS) entry which is preliminary data.</text>
</comment>
<reference evidence="5" key="2">
    <citation type="journal article" date="2022" name="J. Evol. Biol.">
        <title>Pre- and post-association barriers to host switching in sympatric mutualists.</title>
        <authorList>
            <person name="Dinges Z.M."/>
            <person name="Phillips R.K."/>
            <person name="Lively C.M."/>
            <person name="Bashey F."/>
        </authorList>
    </citation>
    <scope>NUCLEOTIDE SEQUENCE</scope>
    <source>
        <strain evidence="5">MC_266_E_2016</strain>
    </source>
</reference>
<protein>
    <submittedName>
        <fullName evidence="5">Helix-turn-helix domain-containing protein</fullName>
    </submittedName>
</protein>
<dbReference type="InterPro" id="IPR010982">
    <property type="entry name" value="Lambda_DNA-bd_dom_sf"/>
</dbReference>
<evidence type="ECO:0000256" key="2">
    <source>
        <dbReference type="ARBA" id="ARBA00023125"/>
    </source>
</evidence>
<reference evidence="5" key="1">
    <citation type="submission" date="2021-08" db="EMBL/GenBank/DDBJ databases">
        <authorList>
            <person name="Papudeshi B."/>
            <person name="Bashey-Visser F."/>
        </authorList>
    </citation>
    <scope>NUCLEOTIDE SEQUENCE</scope>
    <source>
        <strain evidence="5">MC_266_E_2016</strain>
    </source>
</reference>
<dbReference type="InterPro" id="IPR036286">
    <property type="entry name" value="LexA/Signal_pep-like_sf"/>
</dbReference>
<evidence type="ECO:0000256" key="1">
    <source>
        <dbReference type="ARBA" id="ARBA00023015"/>
    </source>
</evidence>
<dbReference type="AlphaFoldDB" id="A0AAJ1JD00"/>
<evidence type="ECO:0000313" key="5">
    <source>
        <dbReference type="EMBL" id="MDE1479433.1"/>
    </source>
</evidence>
<gene>
    <name evidence="5" type="ORF">KKJ01_14620</name>
</gene>
<evidence type="ECO:0000256" key="3">
    <source>
        <dbReference type="ARBA" id="ARBA00023163"/>
    </source>
</evidence>
<dbReference type="Pfam" id="PF01381">
    <property type="entry name" value="HTH_3"/>
    <property type="match status" value="1"/>
</dbReference>
<accession>A0AAJ1JD00</accession>
<dbReference type="RefSeq" id="WP_274713065.1">
    <property type="nucleotide sequence ID" value="NZ_JAILSO010000058.1"/>
</dbReference>
<proteinExistence type="predicted"/>
<dbReference type="EMBL" id="JAILSO010000058">
    <property type="protein sequence ID" value="MDE1479433.1"/>
    <property type="molecule type" value="Genomic_DNA"/>
</dbReference>
<dbReference type="GO" id="GO:0003677">
    <property type="term" value="F:DNA binding"/>
    <property type="evidence" value="ECO:0007669"/>
    <property type="project" value="UniProtKB-KW"/>
</dbReference>
<name>A0AAJ1JD00_XENBV</name>
<dbReference type="CDD" id="cd06529">
    <property type="entry name" value="S24_LexA-like"/>
    <property type="match status" value="1"/>
</dbReference>
<dbReference type="PANTHER" id="PTHR40661">
    <property type="match status" value="1"/>
</dbReference>
<dbReference type="PROSITE" id="PS50943">
    <property type="entry name" value="HTH_CROC1"/>
    <property type="match status" value="1"/>
</dbReference>
<dbReference type="PANTHER" id="PTHR40661:SF3">
    <property type="entry name" value="FELS-1 PROPHAGE TRANSCRIPTIONAL REGULATOR"/>
    <property type="match status" value="1"/>
</dbReference>
<dbReference type="SUPFAM" id="SSF51306">
    <property type="entry name" value="LexA/Signal peptidase"/>
    <property type="match status" value="1"/>
</dbReference>
<dbReference type="Pfam" id="PF00717">
    <property type="entry name" value="Peptidase_S24"/>
    <property type="match status" value="1"/>
</dbReference>